<dbReference type="EMBL" id="LR729257">
    <property type="protein sequence ID" value="VWP01292.1"/>
    <property type="molecule type" value="Genomic_DNA"/>
</dbReference>
<protein>
    <submittedName>
        <fullName evidence="1">N/A</fullName>
    </submittedName>
</protein>
<reference evidence="1" key="1">
    <citation type="submission" date="2019-10" db="EMBL/GenBank/DDBJ databases">
        <authorList>
            <person name="Nor Muhammad N."/>
        </authorList>
    </citation>
    <scope>NUCLEOTIDE SEQUENCE</scope>
</reference>
<gene>
    <name evidence="1" type="primary">I1RKS2</name>
</gene>
<dbReference type="AlphaFoldDB" id="A0A5K1K5T5"/>
<sequence>MYLVDQELEIEAPKMKRRTSSVLSPFVVFRNGYGNTEFAMEVAKDAKGMATNPGRRPEHGLYEGSGQHSLLQPHAHIAWHPDRINKPVYEKGDGHIWSNRARFRAGFPYITNHDFRAEGLFY</sequence>
<accession>A0A5K1K5T5</accession>
<name>A0A5K1K5T5_9APHY</name>
<organism evidence="1">
    <name type="scientific">Ganoderma boninense</name>
    <dbReference type="NCBI Taxonomy" id="34458"/>
    <lineage>
        <taxon>Eukaryota</taxon>
        <taxon>Fungi</taxon>
        <taxon>Dikarya</taxon>
        <taxon>Basidiomycota</taxon>
        <taxon>Agaricomycotina</taxon>
        <taxon>Agaricomycetes</taxon>
        <taxon>Polyporales</taxon>
        <taxon>Polyporaceae</taxon>
        <taxon>Ganoderma</taxon>
    </lineage>
</organism>
<proteinExistence type="predicted"/>
<evidence type="ECO:0000313" key="1">
    <source>
        <dbReference type="EMBL" id="VWP01292.1"/>
    </source>
</evidence>